<protein>
    <submittedName>
        <fullName evidence="4">Mycothiol synthase</fullName>
    </submittedName>
</protein>
<evidence type="ECO:0000256" key="1">
    <source>
        <dbReference type="ARBA" id="ARBA00022679"/>
    </source>
</evidence>
<organism evidence="4 5">
    <name type="scientific">Streptosporangium album</name>
    <dbReference type="NCBI Taxonomy" id="47479"/>
    <lineage>
        <taxon>Bacteria</taxon>
        <taxon>Bacillati</taxon>
        <taxon>Actinomycetota</taxon>
        <taxon>Actinomycetes</taxon>
        <taxon>Streptosporangiales</taxon>
        <taxon>Streptosporangiaceae</taxon>
        <taxon>Streptosporangium</taxon>
    </lineage>
</organism>
<comment type="caution">
    <text evidence="4">The sequence shown here is derived from an EMBL/GenBank/DDBJ whole genome shotgun (WGS) entry which is preliminary data.</text>
</comment>
<evidence type="ECO:0000259" key="3">
    <source>
        <dbReference type="PROSITE" id="PS51186"/>
    </source>
</evidence>
<reference evidence="4 5" key="1">
    <citation type="submission" date="2020-08" db="EMBL/GenBank/DDBJ databases">
        <title>Sequencing the genomes of 1000 actinobacteria strains.</title>
        <authorList>
            <person name="Klenk H.-P."/>
        </authorList>
    </citation>
    <scope>NUCLEOTIDE SEQUENCE [LARGE SCALE GENOMIC DNA]</scope>
    <source>
        <strain evidence="4 5">DSM 43023</strain>
    </source>
</reference>
<dbReference type="PANTHER" id="PTHR43877">
    <property type="entry name" value="AMINOALKYLPHOSPHONATE N-ACETYLTRANSFERASE-RELATED-RELATED"/>
    <property type="match status" value="1"/>
</dbReference>
<gene>
    <name evidence="4" type="ORF">FHR32_002707</name>
</gene>
<dbReference type="InterPro" id="IPR016181">
    <property type="entry name" value="Acyl_CoA_acyltransferase"/>
</dbReference>
<dbReference type="EMBL" id="JACHJU010000001">
    <property type="protein sequence ID" value="MBB4938402.1"/>
    <property type="molecule type" value="Genomic_DNA"/>
</dbReference>
<evidence type="ECO:0000313" key="4">
    <source>
        <dbReference type="EMBL" id="MBB4938402.1"/>
    </source>
</evidence>
<dbReference type="Gene3D" id="3.40.630.30">
    <property type="match status" value="1"/>
</dbReference>
<dbReference type="Pfam" id="PF00583">
    <property type="entry name" value="Acetyltransf_1"/>
    <property type="match status" value="2"/>
</dbReference>
<evidence type="ECO:0000256" key="2">
    <source>
        <dbReference type="ARBA" id="ARBA00023315"/>
    </source>
</evidence>
<dbReference type="InterPro" id="IPR000182">
    <property type="entry name" value="GNAT_dom"/>
</dbReference>
<dbReference type="Proteomes" id="UP000534286">
    <property type="component" value="Unassembled WGS sequence"/>
</dbReference>
<dbReference type="CDD" id="cd04301">
    <property type="entry name" value="NAT_SF"/>
    <property type="match status" value="2"/>
</dbReference>
<dbReference type="RefSeq" id="WP_184754584.1">
    <property type="nucleotide sequence ID" value="NZ_BAABEK010000045.1"/>
</dbReference>
<dbReference type="SUPFAM" id="SSF55729">
    <property type="entry name" value="Acyl-CoA N-acyltransferases (Nat)"/>
    <property type="match status" value="2"/>
</dbReference>
<keyword evidence="2" id="KW-0012">Acyltransferase</keyword>
<dbReference type="InterPro" id="IPR050832">
    <property type="entry name" value="Bact_Acetyltransf"/>
</dbReference>
<dbReference type="PROSITE" id="PS51186">
    <property type="entry name" value="GNAT"/>
    <property type="match status" value="2"/>
</dbReference>
<sequence>MTFDWVPLTKNDVGAWAELLAAVEAADRIGENYSADDLAEHLANPLLDVAEGTLAAWDGDRMVAAGLTASRPAADPVHQMTLWGAVHPDHRRRGLGGHLLDWAIRTTPVLHGRRFPGSPLELHVHLDDGNEGAKVMVTRAGMTPARWFHGMSRDLGTELPAGDLPDGLEIVTYRADLDDAARRVRNASFADHWGSVPHTPESWKSSITGVQAFRPEGSFVVQDGAGESVAVLLTHYFEADTEATGVREAWIQIIGTLREWRGRGVAGALLAHALTEFRAQGYRKAGLGVDADNPTGALGVYTRAGFEVEHRTTTYALPISPGG</sequence>
<accession>A0A7W7RUI8</accession>
<feature type="domain" description="N-acetyltransferase" evidence="3">
    <location>
        <begin position="168"/>
        <end position="323"/>
    </location>
</feature>
<keyword evidence="5" id="KW-1185">Reference proteome</keyword>
<proteinExistence type="predicted"/>
<dbReference type="GO" id="GO:0016747">
    <property type="term" value="F:acyltransferase activity, transferring groups other than amino-acyl groups"/>
    <property type="evidence" value="ECO:0007669"/>
    <property type="project" value="InterPro"/>
</dbReference>
<dbReference type="AlphaFoldDB" id="A0A7W7RUI8"/>
<evidence type="ECO:0000313" key="5">
    <source>
        <dbReference type="Proteomes" id="UP000534286"/>
    </source>
</evidence>
<keyword evidence="1" id="KW-0808">Transferase</keyword>
<name>A0A7W7RUI8_9ACTN</name>
<feature type="domain" description="N-acetyltransferase" evidence="3">
    <location>
        <begin position="3"/>
        <end position="171"/>
    </location>
</feature>